<dbReference type="Gramene" id="Mp8g12770.1">
    <property type="protein sequence ID" value="Mp8g12770.1.cds"/>
    <property type="gene ID" value="Mp8g12770"/>
</dbReference>
<keyword evidence="5" id="KW-0325">Glycoprotein</keyword>
<name>A0A2R6WJN7_MARPO</name>
<dbReference type="PANTHER" id="PTHR31042">
    <property type="entry name" value="CORE-2/I-BRANCHING BETA-1,6-N-ACETYLGLUCOSAMINYLTRANSFERASE FAMILY PROTEIN-RELATED"/>
    <property type="match status" value="1"/>
</dbReference>
<gene>
    <name evidence="7" type="ORF">MARPO_0083s0043</name>
</gene>
<evidence type="ECO:0000313" key="7">
    <source>
        <dbReference type="EMBL" id="PTQ34078.1"/>
    </source>
</evidence>
<reference evidence="8" key="1">
    <citation type="journal article" date="2017" name="Cell">
        <title>Insights into land plant evolution garnered from the Marchantia polymorpha genome.</title>
        <authorList>
            <person name="Bowman J.L."/>
            <person name="Kohchi T."/>
            <person name="Yamato K.T."/>
            <person name="Jenkins J."/>
            <person name="Shu S."/>
            <person name="Ishizaki K."/>
            <person name="Yamaoka S."/>
            <person name="Nishihama R."/>
            <person name="Nakamura Y."/>
            <person name="Berger F."/>
            <person name="Adam C."/>
            <person name="Aki S.S."/>
            <person name="Althoff F."/>
            <person name="Araki T."/>
            <person name="Arteaga-Vazquez M.A."/>
            <person name="Balasubrmanian S."/>
            <person name="Barry K."/>
            <person name="Bauer D."/>
            <person name="Boehm C.R."/>
            <person name="Briginshaw L."/>
            <person name="Caballero-Perez J."/>
            <person name="Catarino B."/>
            <person name="Chen F."/>
            <person name="Chiyoda S."/>
            <person name="Chovatia M."/>
            <person name="Davies K.M."/>
            <person name="Delmans M."/>
            <person name="Demura T."/>
            <person name="Dierschke T."/>
            <person name="Dolan L."/>
            <person name="Dorantes-Acosta A.E."/>
            <person name="Eklund D.M."/>
            <person name="Florent S.N."/>
            <person name="Flores-Sandoval E."/>
            <person name="Fujiyama A."/>
            <person name="Fukuzawa H."/>
            <person name="Galik B."/>
            <person name="Grimanelli D."/>
            <person name="Grimwood J."/>
            <person name="Grossniklaus U."/>
            <person name="Hamada T."/>
            <person name="Haseloff J."/>
            <person name="Hetherington A.J."/>
            <person name="Higo A."/>
            <person name="Hirakawa Y."/>
            <person name="Hundley H.N."/>
            <person name="Ikeda Y."/>
            <person name="Inoue K."/>
            <person name="Inoue S.I."/>
            <person name="Ishida S."/>
            <person name="Jia Q."/>
            <person name="Kakita M."/>
            <person name="Kanazawa T."/>
            <person name="Kawai Y."/>
            <person name="Kawashima T."/>
            <person name="Kennedy M."/>
            <person name="Kinose K."/>
            <person name="Kinoshita T."/>
            <person name="Kohara Y."/>
            <person name="Koide E."/>
            <person name="Komatsu K."/>
            <person name="Kopischke S."/>
            <person name="Kubo M."/>
            <person name="Kyozuka J."/>
            <person name="Lagercrantz U."/>
            <person name="Lin S.S."/>
            <person name="Lindquist E."/>
            <person name="Lipzen A.M."/>
            <person name="Lu C.W."/>
            <person name="De Luna E."/>
            <person name="Martienssen R.A."/>
            <person name="Minamino N."/>
            <person name="Mizutani M."/>
            <person name="Mizutani M."/>
            <person name="Mochizuki N."/>
            <person name="Monte I."/>
            <person name="Mosher R."/>
            <person name="Nagasaki H."/>
            <person name="Nakagami H."/>
            <person name="Naramoto S."/>
            <person name="Nishitani K."/>
            <person name="Ohtani M."/>
            <person name="Okamoto T."/>
            <person name="Okumura M."/>
            <person name="Phillips J."/>
            <person name="Pollak B."/>
            <person name="Reinders A."/>
            <person name="Rovekamp M."/>
            <person name="Sano R."/>
            <person name="Sawa S."/>
            <person name="Schmid M.W."/>
            <person name="Shirakawa M."/>
            <person name="Solano R."/>
            <person name="Spunde A."/>
            <person name="Suetsugu N."/>
            <person name="Sugano S."/>
            <person name="Sugiyama A."/>
            <person name="Sun R."/>
            <person name="Suzuki Y."/>
            <person name="Takenaka M."/>
            <person name="Takezawa D."/>
            <person name="Tomogane H."/>
            <person name="Tsuzuki M."/>
            <person name="Ueda T."/>
            <person name="Umeda M."/>
            <person name="Ward J.M."/>
            <person name="Watanabe Y."/>
            <person name="Yazaki K."/>
            <person name="Yokoyama R."/>
            <person name="Yoshitake Y."/>
            <person name="Yotsui I."/>
            <person name="Zachgo S."/>
            <person name="Schmutz J."/>
        </authorList>
    </citation>
    <scope>NUCLEOTIDE SEQUENCE [LARGE SCALE GENOMIC DNA]</scope>
    <source>
        <strain evidence="8">Tak-1</strain>
    </source>
</reference>
<evidence type="ECO:0000256" key="4">
    <source>
        <dbReference type="ARBA" id="ARBA00023136"/>
    </source>
</evidence>
<dbReference type="GO" id="GO:0016757">
    <property type="term" value="F:glycosyltransferase activity"/>
    <property type="evidence" value="ECO:0007669"/>
    <property type="project" value="UniProtKB-KW"/>
</dbReference>
<keyword evidence="8" id="KW-1185">Reference proteome</keyword>
<keyword evidence="6" id="KW-0812">Transmembrane</keyword>
<dbReference type="Pfam" id="PF02485">
    <property type="entry name" value="Branch"/>
    <property type="match status" value="1"/>
</dbReference>
<accession>A0A2R6WJN7</accession>
<dbReference type="InterPro" id="IPR044174">
    <property type="entry name" value="BC10-like"/>
</dbReference>
<dbReference type="OMA" id="FESIWHE"/>
<keyword evidence="6" id="KW-1133">Transmembrane helix</keyword>
<keyword evidence="2" id="KW-0328">Glycosyltransferase</keyword>
<evidence type="ECO:0000313" key="8">
    <source>
        <dbReference type="Proteomes" id="UP000244005"/>
    </source>
</evidence>
<evidence type="ECO:0000256" key="5">
    <source>
        <dbReference type="ARBA" id="ARBA00023180"/>
    </source>
</evidence>
<dbReference type="AlphaFoldDB" id="A0A2R6WJN7"/>
<evidence type="ECO:0000256" key="1">
    <source>
        <dbReference type="ARBA" id="ARBA00004606"/>
    </source>
</evidence>
<dbReference type="InterPro" id="IPR003406">
    <property type="entry name" value="Glyco_trans_14"/>
</dbReference>
<dbReference type="GO" id="GO:0016020">
    <property type="term" value="C:membrane"/>
    <property type="evidence" value="ECO:0007669"/>
    <property type="project" value="UniProtKB-SubCell"/>
</dbReference>
<comment type="subcellular location">
    <subcellularLocation>
        <location evidence="1">Membrane</location>
        <topology evidence="1">Single-pass type II membrane protein</topology>
    </subcellularLocation>
</comment>
<keyword evidence="4 6" id="KW-0472">Membrane</keyword>
<feature type="transmembrane region" description="Helical" evidence="6">
    <location>
        <begin position="17"/>
        <end position="37"/>
    </location>
</feature>
<evidence type="ECO:0000256" key="3">
    <source>
        <dbReference type="ARBA" id="ARBA00022679"/>
    </source>
</evidence>
<dbReference type="PANTHER" id="PTHR31042:SF150">
    <property type="entry name" value="OS06G0661900 PROTEIN"/>
    <property type="match status" value="1"/>
</dbReference>
<dbReference type="OrthoDB" id="191334at2759"/>
<dbReference type="Proteomes" id="UP000244005">
    <property type="component" value="Unassembled WGS sequence"/>
</dbReference>
<sequence>MGNRANSSLFESGRHRFCLGMLLSIGSIFTVVAYFLYLHPCEFFGSELCERQGPANPPPAIVQRTYTDAEVAAHAVARDVLARHSHGRPPFSKIAFMFMTPGNLPFESIWHEFFKGHEGYFTVYVHASESSNFEWKSPYFVGKEIPSKKVFWGRIEMVDAERRLLANALLDPANMFFALLSESCIPLFDFEYVYSYLVNAETSFVDSFDDPGPHGRGRYLDHMRPEIRPEEWRKGAQWIAVHRKHAIIIVLDHVYYNKFKTFCKPGPGVDQENFNCVADEHYIPTLLHIIDPTGTANRSLTYADWSEGNWHPRSFGKDDVTPYGFMEMQVIDTITHKTSEEPARVESEPCMWSGSQHPCYLFARKFKPEALEALEEIFPSVTRTNH</sequence>
<keyword evidence="3" id="KW-0808">Transferase</keyword>
<evidence type="ECO:0000256" key="2">
    <source>
        <dbReference type="ARBA" id="ARBA00022676"/>
    </source>
</evidence>
<protein>
    <submittedName>
        <fullName evidence="7">Uncharacterized protein</fullName>
    </submittedName>
</protein>
<dbReference type="EMBL" id="KZ772755">
    <property type="protein sequence ID" value="PTQ34078.1"/>
    <property type="molecule type" value="Genomic_DNA"/>
</dbReference>
<evidence type="ECO:0000256" key="6">
    <source>
        <dbReference type="SAM" id="Phobius"/>
    </source>
</evidence>
<proteinExistence type="predicted"/>
<organism evidence="7 8">
    <name type="scientific">Marchantia polymorpha</name>
    <name type="common">Common liverwort</name>
    <name type="synonym">Marchantia aquatica</name>
    <dbReference type="NCBI Taxonomy" id="3197"/>
    <lineage>
        <taxon>Eukaryota</taxon>
        <taxon>Viridiplantae</taxon>
        <taxon>Streptophyta</taxon>
        <taxon>Embryophyta</taxon>
        <taxon>Marchantiophyta</taxon>
        <taxon>Marchantiopsida</taxon>
        <taxon>Marchantiidae</taxon>
        <taxon>Marchantiales</taxon>
        <taxon>Marchantiaceae</taxon>
        <taxon>Marchantia</taxon>
    </lineage>
</organism>